<evidence type="ECO:0000313" key="4">
    <source>
        <dbReference type="RefSeq" id="XP_025422848.1"/>
    </source>
</evidence>
<gene>
    <name evidence="2" type="primary">ASTA</name>
    <name evidence="4" type="synonym">LOC112692400</name>
    <name evidence="2" type="ORF">g.180281</name>
</gene>
<proteinExistence type="predicted"/>
<feature type="chain" id="PRO_5044579347" evidence="1">
    <location>
        <begin position="26"/>
        <end position="141"/>
    </location>
</feature>
<dbReference type="Proteomes" id="UP000694846">
    <property type="component" value="Unplaced"/>
</dbReference>
<organism evidence="2">
    <name type="scientific">Sipha flava</name>
    <name type="common">yellow sugarcane aphid</name>
    <dbReference type="NCBI Taxonomy" id="143950"/>
    <lineage>
        <taxon>Eukaryota</taxon>
        <taxon>Metazoa</taxon>
        <taxon>Ecdysozoa</taxon>
        <taxon>Arthropoda</taxon>
        <taxon>Hexapoda</taxon>
        <taxon>Insecta</taxon>
        <taxon>Pterygota</taxon>
        <taxon>Neoptera</taxon>
        <taxon>Paraneoptera</taxon>
        <taxon>Hemiptera</taxon>
        <taxon>Sternorrhyncha</taxon>
        <taxon>Aphidomorpha</taxon>
        <taxon>Aphidoidea</taxon>
        <taxon>Aphididae</taxon>
        <taxon>Sipha</taxon>
    </lineage>
</organism>
<dbReference type="OrthoDB" id="6408184at2759"/>
<accession>A0A2S2R4H5</accession>
<reference evidence="2" key="1">
    <citation type="submission" date="2018-04" db="EMBL/GenBank/DDBJ databases">
        <title>Transcriptome assembly of Sipha flava.</title>
        <authorList>
            <person name="Scully E.D."/>
            <person name="Geib S.M."/>
            <person name="Palmer N.A."/>
            <person name="Koch K."/>
            <person name="Bradshaw J."/>
            <person name="Heng-Moss T."/>
            <person name="Sarath G."/>
        </authorList>
    </citation>
    <scope>NUCLEOTIDE SEQUENCE</scope>
</reference>
<sequence length="141" mass="15355">MNNMTYKLSFALAAAVIMMVSSTVAYPNKPSFLGCTSSDDCEVDECCVLGMMRYSVPVCKRLGDEGETCRPRGDDVPQNTTVHYPDGSSAQLNVHMVVCPCATGLECSDGMACIGLDGAGKLVLREDYTDVDELNQLRRRR</sequence>
<feature type="signal peptide" evidence="1">
    <location>
        <begin position="1"/>
        <end position="25"/>
    </location>
</feature>
<dbReference type="EMBL" id="GGMS01015437">
    <property type="protein sequence ID" value="MBY84640.1"/>
    <property type="molecule type" value="Transcribed_RNA"/>
</dbReference>
<evidence type="ECO:0000256" key="1">
    <source>
        <dbReference type="SAM" id="SignalP"/>
    </source>
</evidence>
<dbReference type="RefSeq" id="XP_025422848.1">
    <property type="nucleotide sequence ID" value="XM_025567063.1"/>
</dbReference>
<reference evidence="4" key="2">
    <citation type="submission" date="2025-04" db="UniProtKB">
        <authorList>
            <consortium name="RefSeq"/>
        </authorList>
    </citation>
    <scope>IDENTIFICATION</scope>
    <source>
        <tissue evidence="4">Whole body</tissue>
    </source>
</reference>
<evidence type="ECO:0000313" key="2">
    <source>
        <dbReference type="EMBL" id="MBY84640.1"/>
    </source>
</evidence>
<keyword evidence="1" id="KW-0732">Signal</keyword>
<dbReference type="AlphaFoldDB" id="A0A2S2R4H5"/>
<protein>
    <submittedName>
        <fullName evidence="2 4">Astakine</fullName>
    </submittedName>
</protein>
<evidence type="ECO:0000313" key="3">
    <source>
        <dbReference type="Proteomes" id="UP000694846"/>
    </source>
</evidence>
<dbReference type="Gene3D" id="2.10.80.10">
    <property type="entry name" value="Lipase, subunit A"/>
    <property type="match status" value="1"/>
</dbReference>
<name>A0A2S2R4H5_9HEMI</name>
<keyword evidence="3" id="KW-1185">Reference proteome</keyword>